<gene>
    <name evidence="1" type="ORF">PYW08_010719</name>
</gene>
<evidence type="ECO:0000313" key="2">
    <source>
        <dbReference type="Proteomes" id="UP001231649"/>
    </source>
</evidence>
<evidence type="ECO:0000313" key="1">
    <source>
        <dbReference type="EMBL" id="KAJ8707467.1"/>
    </source>
</evidence>
<dbReference type="EMBL" id="CM056803">
    <property type="protein sequence ID" value="KAJ8707467.1"/>
    <property type="molecule type" value="Genomic_DNA"/>
</dbReference>
<accession>A0ACC2Q3V3</accession>
<name>A0ACC2Q3V3_9NEOP</name>
<sequence length="352" mass="40450">MAGHNTSINEKTAFNTSVTNVYNISAHVTSVNHTSAYETSPYNTSAIDTSAFNSSVTNTSAYDTSAFNSSVTNTSDDTNIFIEPCVPSAYYLIVFAWIIIVLSLTGLLYGVTSWCIIKKFRHLRNYVLLNLMITNMIRYSLFVYVESNCFLHYIHLVKVQIVLYLFEFWALTFNCWLLVLCYIFYIDFVNVFNKEISRRYLKSNLFAWGVPFAAILLYFITGRLLYAYCSMEILTTPIGISLLLLPVTISFVVYVMVVYSLFWNSKAPASTSSDKRRRLYISTLIFVLSNVMVLYCLRDLFEVTDKYVNVLGVFGEFMNIIALDTYFILGKFNRELWQGYFKKRSLQTSLGV</sequence>
<proteinExistence type="predicted"/>
<protein>
    <submittedName>
        <fullName evidence="1">Uncharacterized protein</fullName>
    </submittedName>
</protein>
<comment type="caution">
    <text evidence="1">The sequence shown here is derived from an EMBL/GenBank/DDBJ whole genome shotgun (WGS) entry which is preliminary data.</text>
</comment>
<keyword evidence="2" id="KW-1185">Reference proteome</keyword>
<dbReference type="Proteomes" id="UP001231649">
    <property type="component" value="Chromosome 27"/>
</dbReference>
<organism evidence="1 2">
    <name type="scientific">Mythimna loreyi</name>
    <dbReference type="NCBI Taxonomy" id="667449"/>
    <lineage>
        <taxon>Eukaryota</taxon>
        <taxon>Metazoa</taxon>
        <taxon>Ecdysozoa</taxon>
        <taxon>Arthropoda</taxon>
        <taxon>Hexapoda</taxon>
        <taxon>Insecta</taxon>
        <taxon>Pterygota</taxon>
        <taxon>Neoptera</taxon>
        <taxon>Endopterygota</taxon>
        <taxon>Lepidoptera</taxon>
        <taxon>Glossata</taxon>
        <taxon>Ditrysia</taxon>
        <taxon>Noctuoidea</taxon>
        <taxon>Noctuidae</taxon>
        <taxon>Noctuinae</taxon>
        <taxon>Hadenini</taxon>
        <taxon>Mythimna</taxon>
    </lineage>
</organism>
<reference evidence="1" key="1">
    <citation type="submission" date="2023-03" db="EMBL/GenBank/DDBJ databases">
        <title>Chromosome-level genomes of two armyworms, Mythimna separata and Mythimna loreyi, provide insights into the biosynthesis and reception of sex pheromones.</title>
        <authorList>
            <person name="Zhao H."/>
        </authorList>
    </citation>
    <scope>NUCLEOTIDE SEQUENCE</scope>
    <source>
        <strain evidence="1">BeijingLab</strain>
    </source>
</reference>